<dbReference type="EMBL" id="FOWR01000040">
    <property type="protein sequence ID" value="SFQ10078.1"/>
    <property type="molecule type" value="Genomic_DNA"/>
</dbReference>
<dbReference type="PROSITE" id="PS52034">
    <property type="entry name" value="PEPTIDASE_M32"/>
    <property type="match status" value="1"/>
</dbReference>
<keyword evidence="1" id="KW-0378">Hydrolase</keyword>
<proteinExistence type="predicted"/>
<dbReference type="GO" id="GO:0004181">
    <property type="term" value="F:metallocarboxypeptidase activity"/>
    <property type="evidence" value="ECO:0007669"/>
    <property type="project" value="InterPro"/>
</dbReference>
<protein>
    <submittedName>
        <fullName evidence="1">Carboxypeptidase Taq (M32) metallopeptidase</fullName>
    </submittedName>
</protein>
<keyword evidence="1" id="KW-0121">Carboxypeptidase</keyword>
<evidence type="ECO:0000313" key="1">
    <source>
        <dbReference type="EMBL" id="SFQ10078.1"/>
    </source>
</evidence>
<keyword evidence="1" id="KW-0645">Protease</keyword>
<dbReference type="Gene3D" id="1.10.1370.30">
    <property type="match status" value="1"/>
</dbReference>
<dbReference type="PRINTS" id="PR00998">
    <property type="entry name" value="CRBOXYPTASET"/>
</dbReference>
<dbReference type="PANTHER" id="PTHR34217:SF1">
    <property type="entry name" value="CARBOXYPEPTIDASE 1"/>
    <property type="match status" value="1"/>
</dbReference>
<dbReference type="Proteomes" id="UP000182692">
    <property type="component" value="Unassembled WGS sequence"/>
</dbReference>
<dbReference type="SUPFAM" id="SSF55486">
    <property type="entry name" value="Metalloproteases ('zincins'), catalytic domain"/>
    <property type="match status" value="1"/>
</dbReference>
<dbReference type="PANTHER" id="PTHR34217">
    <property type="entry name" value="METAL-DEPENDENT CARBOXYPEPTIDASE"/>
    <property type="match status" value="1"/>
</dbReference>
<dbReference type="Pfam" id="PF02074">
    <property type="entry name" value="Peptidase_M32"/>
    <property type="match status" value="1"/>
</dbReference>
<dbReference type="AlphaFoldDB" id="A0A1I5VRA1"/>
<name>A0A1I5VRA1_9GAMM</name>
<accession>A0A1I5VRA1</accession>
<evidence type="ECO:0000313" key="2">
    <source>
        <dbReference type="Proteomes" id="UP000182692"/>
    </source>
</evidence>
<dbReference type="InterPro" id="IPR001333">
    <property type="entry name" value="Peptidase_M32_Taq"/>
</dbReference>
<reference evidence="1 2" key="1">
    <citation type="submission" date="2016-10" db="EMBL/GenBank/DDBJ databases">
        <authorList>
            <person name="de Groot N.N."/>
        </authorList>
    </citation>
    <scope>NUCLEOTIDE SEQUENCE [LARGE SCALE GENOMIC DNA]</scope>
    <source>
        <strain evidence="1 2">DSM 15893</strain>
    </source>
</reference>
<dbReference type="GO" id="GO:0006508">
    <property type="term" value="P:proteolysis"/>
    <property type="evidence" value="ECO:0007669"/>
    <property type="project" value="InterPro"/>
</dbReference>
<gene>
    <name evidence="1" type="ORF">SAMN03084138_04050</name>
</gene>
<sequence>MQIARPPEFVAHIAKMAAQTFGREADPAFSLDNMNTLYKRVQPGFIRVDADEVTYPAHIILRYEIERGLIEGTIEVDDIPALWNKKMQEYLSIDTEGNYTKGCMQHIHWTDGSFGYFPSYTLGAMYAAQFMAAMRKTVDVDACLRNLDFSPISAWLEENVWSKGSTLSTDELVIQATGEPLNPEYFKQHLIARYLNN</sequence>
<organism evidence="1 2">
    <name type="scientific">Enterovibrio norvegicus DSM 15893</name>
    <dbReference type="NCBI Taxonomy" id="1121869"/>
    <lineage>
        <taxon>Bacteria</taxon>
        <taxon>Pseudomonadati</taxon>
        <taxon>Pseudomonadota</taxon>
        <taxon>Gammaproteobacteria</taxon>
        <taxon>Vibrionales</taxon>
        <taxon>Vibrionaceae</taxon>
        <taxon>Enterovibrio</taxon>
    </lineage>
</organism>